<accession>A0A8T0QZI2</accession>
<organism evidence="1 2">
    <name type="scientific">Panicum virgatum</name>
    <name type="common">Blackwell switchgrass</name>
    <dbReference type="NCBI Taxonomy" id="38727"/>
    <lineage>
        <taxon>Eukaryota</taxon>
        <taxon>Viridiplantae</taxon>
        <taxon>Streptophyta</taxon>
        <taxon>Embryophyta</taxon>
        <taxon>Tracheophyta</taxon>
        <taxon>Spermatophyta</taxon>
        <taxon>Magnoliopsida</taxon>
        <taxon>Liliopsida</taxon>
        <taxon>Poales</taxon>
        <taxon>Poaceae</taxon>
        <taxon>PACMAD clade</taxon>
        <taxon>Panicoideae</taxon>
        <taxon>Panicodae</taxon>
        <taxon>Paniceae</taxon>
        <taxon>Panicinae</taxon>
        <taxon>Panicum</taxon>
        <taxon>Panicum sect. Hiantes</taxon>
    </lineage>
</organism>
<dbReference type="Proteomes" id="UP000823388">
    <property type="component" value="Chromosome 6N"/>
</dbReference>
<gene>
    <name evidence="1" type="ORF">PVAP13_6NG115203</name>
</gene>
<evidence type="ECO:0000313" key="2">
    <source>
        <dbReference type="Proteomes" id="UP000823388"/>
    </source>
</evidence>
<comment type="caution">
    <text evidence="1">The sequence shown here is derived from an EMBL/GenBank/DDBJ whole genome shotgun (WGS) entry which is preliminary data.</text>
</comment>
<sequence>MPSSSMLCVIRSDWRGAGNGGVGGGGCSIVHHTKKRSELSRNCSCHVSLHFLSCFF</sequence>
<dbReference type="AlphaFoldDB" id="A0A8T0QZI2"/>
<evidence type="ECO:0000313" key="1">
    <source>
        <dbReference type="EMBL" id="KAG2578722.1"/>
    </source>
</evidence>
<reference evidence="1" key="1">
    <citation type="submission" date="2020-05" db="EMBL/GenBank/DDBJ databases">
        <title>WGS assembly of Panicum virgatum.</title>
        <authorList>
            <person name="Lovell J.T."/>
            <person name="Jenkins J."/>
            <person name="Shu S."/>
            <person name="Juenger T.E."/>
            <person name="Schmutz J."/>
        </authorList>
    </citation>
    <scope>NUCLEOTIDE SEQUENCE</scope>
    <source>
        <strain evidence="1">AP13</strain>
    </source>
</reference>
<proteinExistence type="predicted"/>
<keyword evidence="2" id="KW-1185">Reference proteome</keyword>
<dbReference type="EMBL" id="CM029048">
    <property type="protein sequence ID" value="KAG2578722.1"/>
    <property type="molecule type" value="Genomic_DNA"/>
</dbReference>
<protein>
    <submittedName>
        <fullName evidence="1">Uncharacterized protein</fullName>
    </submittedName>
</protein>
<name>A0A8T0QZI2_PANVG</name>